<keyword evidence="7" id="KW-0648">Protein biosynthesis</keyword>
<protein>
    <submittedName>
        <fullName evidence="7">Translation initiation factor IF-2</fullName>
    </submittedName>
</protein>
<comment type="similarity">
    <text evidence="2">Belongs to the unc-50 family.</text>
</comment>
<evidence type="ECO:0000256" key="5">
    <source>
        <dbReference type="ARBA" id="ARBA00023136"/>
    </source>
</evidence>
<dbReference type="Proteomes" id="UP001161017">
    <property type="component" value="Unassembled WGS sequence"/>
</dbReference>
<keyword evidence="5 6" id="KW-0472">Membrane</keyword>
<name>A0AA43TRG6_9LECA</name>
<feature type="transmembrane region" description="Helical" evidence="6">
    <location>
        <begin position="182"/>
        <end position="202"/>
    </location>
</feature>
<reference evidence="7" key="1">
    <citation type="journal article" date="2023" name="Genome Biol. Evol.">
        <title>First Whole Genome Sequence and Flow Cytometry Genome Size Data for the Lichen-Forming Fungus Ramalina farinacea (Ascomycota).</title>
        <authorList>
            <person name="Llewellyn T."/>
            <person name="Mian S."/>
            <person name="Hill R."/>
            <person name="Leitch I.J."/>
            <person name="Gaya E."/>
        </authorList>
    </citation>
    <scope>NUCLEOTIDE SEQUENCE</scope>
    <source>
        <strain evidence="7">LIQ254RAFAR</strain>
    </source>
</reference>
<dbReference type="InterPro" id="IPR007881">
    <property type="entry name" value="UNC-50"/>
</dbReference>
<accession>A0AA43TRG6</accession>
<comment type="subcellular location">
    <subcellularLocation>
        <location evidence="1">Membrane</location>
        <topology evidence="1">Multi-pass membrane protein</topology>
    </subcellularLocation>
</comment>
<evidence type="ECO:0000313" key="8">
    <source>
        <dbReference type="Proteomes" id="UP001161017"/>
    </source>
</evidence>
<dbReference type="AlphaFoldDB" id="A0AA43TRG6"/>
<feature type="transmembrane region" description="Helical" evidence="6">
    <location>
        <begin position="72"/>
        <end position="94"/>
    </location>
</feature>
<comment type="caution">
    <text evidence="7">The sequence shown here is derived from an EMBL/GenBank/DDBJ whole genome shotgun (WGS) entry which is preliminary data.</text>
</comment>
<evidence type="ECO:0000256" key="3">
    <source>
        <dbReference type="ARBA" id="ARBA00022692"/>
    </source>
</evidence>
<keyword evidence="8" id="KW-1185">Reference proteome</keyword>
<dbReference type="GO" id="GO:0003743">
    <property type="term" value="F:translation initiation factor activity"/>
    <property type="evidence" value="ECO:0007669"/>
    <property type="project" value="UniProtKB-KW"/>
</dbReference>
<feature type="transmembrane region" description="Helical" evidence="6">
    <location>
        <begin position="41"/>
        <end position="60"/>
    </location>
</feature>
<evidence type="ECO:0000256" key="2">
    <source>
        <dbReference type="ARBA" id="ARBA00006293"/>
    </source>
</evidence>
<proteinExistence type="inferred from homology"/>
<feature type="transmembrane region" description="Helical" evidence="6">
    <location>
        <begin position="149"/>
        <end position="170"/>
    </location>
</feature>
<dbReference type="PANTHER" id="PTHR12841:SF6">
    <property type="entry name" value="PROTEIN UNC-50 HOMOLOG"/>
    <property type="match status" value="1"/>
</dbReference>
<evidence type="ECO:0000313" key="7">
    <source>
        <dbReference type="EMBL" id="MDI1484934.1"/>
    </source>
</evidence>
<organism evidence="7 8">
    <name type="scientific">Ramalina farinacea</name>
    <dbReference type="NCBI Taxonomy" id="258253"/>
    <lineage>
        <taxon>Eukaryota</taxon>
        <taxon>Fungi</taxon>
        <taxon>Dikarya</taxon>
        <taxon>Ascomycota</taxon>
        <taxon>Pezizomycotina</taxon>
        <taxon>Lecanoromycetes</taxon>
        <taxon>OSLEUM clade</taxon>
        <taxon>Lecanoromycetidae</taxon>
        <taxon>Lecanorales</taxon>
        <taxon>Lecanorineae</taxon>
        <taxon>Ramalinaceae</taxon>
        <taxon>Ramalina</taxon>
    </lineage>
</organism>
<dbReference type="Pfam" id="PF05216">
    <property type="entry name" value="UNC-50"/>
    <property type="match status" value="2"/>
</dbReference>
<keyword evidence="4 6" id="KW-1133">Transmembrane helix</keyword>
<gene>
    <name evidence="7" type="primary">IFM1_2</name>
    <name evidence="7" type="ORF">OHK93_000068</name>
</gene>
<evidence type="ECO:0000256" key="1">
    <source>
        <dbReference type="ARBA" id="ARBA00004141"/>
    </source>
</evidence>
<evidence type="ECO:0000256" key="4">
    <source>
        <dbReference type="ARBA" id="ARBA00022989"/>
    </source>
</evidence>
<dbReference type="GO" id="GO:0000139">
    <property type="term" value="C:Golgi membrane"/>
    <property type="evidence" value="ECO:0007669"/>
    <property type="project" value="TreeGrafter"/>
</dbReference>
<keyword evidence="3 6" id="KW-0812">Transmembrane</keyword>
<keyword evidence="7" id="KW-0396">Initiation factor</keyword>
<sequence length="215" mass="23656">MDFELAVWEMTTLLIAPKKVFRSIYHHKQTKNTYHRADPSFTYLLSLFLLLTGLAWGIAYTSSVSATIRLTLLFIFVHFLLASLVIATAAYFLVGKLLGPGGVEALRSVLPGVGRRRRGLFPQADSAEGGQGGVGWRGGDAVEFGVSLFFGNTLYFVALGYYTTVSFLGYNALPFLHHTELLLSPAVVYVVLWLISLFGFNIPRHVGPLLLLGAR</sequence>
<dbReference type="PANTHER" id="PTHR12841">
    <property type="entry name" value="PROTEIN UNC-50 HOMOLOG"/>
    <property type="match status" value="1"/>
</dbReference>
<evidence type="ECO:0000256" key="6">
    <source>
        <dbReference type="SAM" id="Phobius"/>
    </source>
</evidence>
<dbReference type="EMBL" id="JAPUFD010000001">
    <property type="protein sequence ID" value="MDI1484934.1"/>
    <property type="molecule type" value="Genomic_DNA"/>
</dbReference>